<keyword evidence="4" id="KW-1185">Reference proteome</keyword>
<dbReference type="PANTHER" id="PTHR28251">
    <property type="entry name" value="V-TYPE ATPASE ASSEMBLY FACTOR PKR1"/>
    <property type="match status" value="1"/>
</dbReference>
<comment type="caution">
    <text evidence="3">The sequence shown here is derived from an EMBL/GenBank/DDBJ whole genome shotgun (WGS) entry which is preliminary data.</text>
</comment>
<dbReference type="GO" id="GO:0070072">
    <property type="term" value="P:vacuolar proton-transporting V-type ATPase complex assembly"/>
    <property type="evidence" value="ECO:0007669"/>
    <property type="project" value="InterPro"/>
</dbReference>
<dbReference type="InterPro" id="IPR013945">
    <property type="entry name" value="Pkr1"/>
</dbReference>
<feature type="compositionally biased region" description="Low complexity" evidence="1">
    <location>
        <begin position="121"/>
        <end position="136"/>
    </location>
</feature>
<feature type="transmembrane region" description="Helical" evidence="2">
    <location>
        <begin position="49"/>
        <end position="67"/>
    </location>
</feature>
<protein>
    <submittedName>
        <fullName evidence="3">Uncharacterized protein</fullName>
    </submittedName>
</protein>
<reference evidence="3 4" key="2">
    <citation type="journal article" date="2017" name="Sci. Rep.">
        <title>Ant-infecting Ophiocordyceps genomes reveal a high diversity of potential behavioral manipulation genes and a possible major role for enterotoxins.</title>
        <authorList>
            <person name="de Bekker C."/>
            <person name="Ohm R.A."/>
            <person name="Evans H.C."/>
            <person name="Brachmann A."/>
            <person name="Hughes D.P."/>
        </authorList>
    </citation>
    <scope>NUCLEOTIDE SEQUENCE [LARGE SCALE GENOMIC DNA]</scope>
    <source>
        <strain evidence="3 4">SC16a</strain>
    </source>
</reference>
<evidence type="ECO:0000313" key="3">
    <source>
        <dbReference type="EMBL" id="PFH59677.1"/>
    </source>
</evidence>
<feature type="compositionally biased region" description="Low complexity" evidence="1">
    <location>
        <begin position="73"/>
        <end position="88"/>
    </location>
</feature>
<name>A0A2A9PFL9_OPHUN</name>
<dbReference type="GO" id="GO:0005789">
    <property type="term" value="C:endoplasmic reticulum membrane"/>
    <property type="evidence" value="ECO:0007669"/>
    <property type="project" value="TreeGrafter"/>
</dbReference>
<keyword evidence="2" id="KW-1133">Transmembrane helix</keyword>
<sequence length="170" mass="18876">MASFFFVDLWNAIFTPGPTPTLLRATNITFACLQLVLGALLFTTASIHFVILSGLCASLWWSINWFVTELNAQQQQQQPQKQPQQQQQQKKRRRQDVEESSDTEVEPPPPLTDTAATKVESSGLAADLRLRSAAAARAHHQPPPLDGTQSSVSTEDEWEKVSGSERSKES</sequence>
<dbReference type="STRING" id="268505.A0A2A9PFL9"/>
<feature type="compositionally biased region" description="Basic and acidic residues" evidence="1">
    <location>
        <begin position="159"/>
        <end position="170"/>
    </location>
</feature>
<evidence type="ECO:0000256" key="2">
    <source>
        <dbReference type="SAM" id="Phobius"/>
    </source>
</evidence>
<dbReference type="PANTHER" id="PTHR28251:SF1">
    <property type="entry name" value="V-TYPE ATPASE ASSEMBLY FACTOR PKR1"/>
    <property type="match status" value="1"/>
</dbReference>
<accession>A0A2A9PFL9</accession>
<dbReference type="EMBL" id="LAZP02000181">
    <property type="protein sequence ID" value="PFH59677.1"/>
    <property type="molecule type" value="Genomic_DNA"/>
</dbReference>
<organism evidence="3 4">
    <name type="scientific">Ophiocordyceps unilateralis</name>
    <name type="common">Zombie-ant fungus</name>
    <name type="synonym">Torrubia unilateralis</name>
    <dbReference type="NCBI Taxonomy" id="268505"/>
    <lineage>
        <taxon>Eukaryota</taxon>
        <taxon>Fungi</taxon>
        <taxon>Dikarya</taxon>
        <taxon>Ascomycota</taxon>
        <taxon>Pezizomycotina</taxon>
        <taxon>Sordariomycetes</taxon>
        <taxon>Hypocreomycetidae</taxon>
        <taxon>Hypocreales</taxon>
        <taxon>Ophiocordycipitaceae</taxon>
        <taxon>Ophiocordyceps</taxon>
    </lineage>
</organism>
<dbReference type="Pfam" id="PF08636">
    <property type="entry name" value="Pkr1"/>
    <property type="match status" value="1"/>
</dbReference>
<evidence type="ECO:0000313" key="4">
    <source>
        <dbReference type="Proteomes" id="UP000037136"/>
    </source>
</evidence>
<keyword evidence="2" id="KW-0472">Membrane</keyword>
<gene>
    <name evidence="3" type="ORF">XA68_12029</name>
</gene>
<dbReference type="OrthoDB" id="9626941at2759"/>
<dbReference type="AlphaFoldDB" id="A0A2A9PFL9"/>
<proteinExistence type="predicted"/>
<feature type="region of interest" description="Disordered" evidence="1">
    <location>
        <begin position="72"/>
        <end position="170"/>
    </location>
</feature>
<evidence type="ECO:0000256" key="1">
    <source>
        <dbReference type="SAM" id="MobiDB-lite"/>
    </source>
</evidence>
<reference evidence="3 4" key="1">
    <citation type="journal article" date="2015" name="BMC Genomics">
        <title>Gene expression during zombie ant biting behavior reflects the complexity underlying fungal parasitic behavioral manipulation.</title>
        <authorList>
            <person name="de Bekker C."/>
            <person name="Ohm R.A."/>
            <person name="Loreto R.G."/>
            <person name="Sebastian A."/>
            <person name="Albert I."/>
            <person name="Merrow M."/>
            <person name="Brachmann A."/>
            <person name="Hughes D.P."/>
        </authorList>
    </citation>
    <scope>NUCLEOTIDE SEQUENCE [LARGE SCALE GENOMIC DNA]</scope>
    <source>
        <strain evidence="3 4">SC16a</strain>
    </source>
</reference>
<keyword evidence="2" id="KW-0812">Transmembrane</keyword>
<dbReference type="Proteomes" id="UP000037136">
    <property type="component" value="Unassembled WGS sequence"/>
</dbReference>